<dbReference type="InterPro" id="IPR042070">
    <property type="entry name" value="PucR_C-HTH_sf"/>
</dbReference>
<proteinExistence type="predicted"/>
<keyword evidence="3" id="KW-1185">Reference proteome</keyword>
<evidence type="ECO:0000259" key="1">
    <source>
        <dbReference type="Pfam" id="PF13556"/>
    </source>
</evidence>
<dbReference type="PANTHER" id="PTHR33744">
    <property type="entry name" value="CARBOHYDRATE DIACID REGULATOR"/>
    <property type="match status" value="1"/>
</dbReference>
<reference evidence="3" key="1">
    <citation type="journal article" date="2019" name="Int. J. Syst. Evol. Microbiol.">
        <title>The Global Catalogue of Microorganisms (GCM) 10K type strain sequencing project: providing services to taxonomists for standard genome sequencing and annotation.</title>
        <authorList>
            <consortium name="The Broad Institute Genomics Platform"/>
            <consortium name="The Broad Institute Genome Sequencing Center for Infectious Disease"/>
            <person name="Wu L."/>
            <person name="Ma J."/>
        </authorList>
    </citation>
    <scope>NUCLEOTIDE SEQUENCE [LARGE SCALE GENOMIC DNA]</scope>
    <source>
        <strain evidence="3">JCM 18514</strain>
    </source>
</reference>
<comment type="caution">
    <text evidence="2">The sequence shown here is derived from an EMBL/GenBank/DDBJ whole genome shotgun (WGS) entry which is preliminary data.</text>
</comment>
<sequence>MAEARAMLRLGHGLRARDTVLRVQSLALENLLSTAGDRDALRRFVDQQIGPLLEADTAKQSQLTRTLATLLECGGNKAAAAERLHLRRQSLYYRLEQISRLIEVDLDDPAELTTLAVALRAHRMLGAQ</sequence>
<dbReference type="EMBL" id="BAABKK010000023">
    <property type="protein sequence ID" value="GAA5197232.1"/>
    <property type="molecule type" value="Genomic_DNA"/>
</dbReference>
<gene>
    <name evidence="2" type="ORF">GCM10023346_31430</name>
</gene>
<dbReference type="PANTHER" id="PTHR33744:SF1">
    <property type="entry name" value="DNA-BINDING TRANSCRIPTIONAL ACTIVATOR ADER"/>
    <property type="match status" value="1"/>
</dbReference>
<dbReference type="InterPro" id="IPR051448">
    <property type="entry name" value="CdaR-like_regulators"/>
</dbReference>
<dbReference type="Gene3D" id="1.10.10.2840">
    <property type="entry name" value="PucR C-terminal helix-turn-helix domain"/>
    <property type="match status" value="1"/>
</dbReference>
<dbReference type="Proteomes" id="UP001500200">
    <property type="component" value="Unassembled WGS sequence"/>
</dbReference>
<name>A0ABP9SJ03_9MICC</name>
<dbReference type="Pfam" id="PF13556">
    <property type="entry name" value="HTH_30"/>
    <property type="match status" value="1"/>
</dbReference>
<dbReference type="InterPro" id="IPR025736">
    <property type="entry name" value="PucR_C-HTH_dom"/>
</dbReference>
<protein>
    <recommendedName>
        <fullName evidence="1">PucR C-terminal helix-turn-helix domain-containing protein</fullName>
    </recommendedName>
</protein>
<accession>A0ABP9SJ03</accession>
<evidence type="ECO:0000313" key="3">
    <source>
        <dbReference type="Proteomes" id="UP001500200"/>
    </source>
</evidence>
<organism evidence="2 3">
    <name type="scientific">Arthrobacter gyeryongensis</name>
    <dbReference type="NCBI Taxonomy" id="1650592"/>
    <lineage>
        <taxon>Bacteria</taxon>
        <taxon>Bacillati</taxon>
        <taxon>Actinomycetota</taxon>
        <taxon>Actinomycetes</taxon>
        <taxon>Micrococcales</taxon>
        <taxon>Micrococcaceae</taxon>
        <taxon>Arthrobacter</taxon>
    </lineage>
</organism>
<evidence type="ECO:0000313" key="2">
    <source>
        <dbReference type="EMBL" id="GAA5197232.1"/>
    </source>
</evidence>
<dbReference type="InterPro" id="IPR009057">
    <property type="entry name" value="Homeodomain-like_sf"/>
</dbReference>
<feature type="domain" description="PucR C-terminal helix-turn-helix" evidence="1">
    <location>
        <begin position="63"/>
        <end position="121"/>
    </location>
</feature>
<dbReference type="SUPFAM" id="SSF46689">
    <property type="entry name" value="Homeodomain-like"/>
    <property type="match status" value="1"/>
</dbReference>